<dbReference type="Proteomes" id="UP001162640">
    <property type="component" value="Unassembled WGS sequence"/>
</dbReference>
<name>A0A9W7B5U1_9STRA</name>
<sequence>MACITTGYAALYTYFVYIEDEDEKEKIYDFWTWATLPISLTAMGISLLWFAILKFAMNSRSHIAELQDKDLSHFLTNDVIMGGVIIGLGQLAFLNFASIQCDNSNSDDWRQCNRTLISQTGLSGMVFLYVIIKIASGVVPEHILERHVFSMKKVVAMSMNTEESVQAFGLAIAIGCALFSLGGHGAKGGFGYDAEKYAAFTVPSVGGGFLFLTAV</sequence>
<evidence type="ECO:0000256" key="1">
    <source>
        <dbReference type="SAM" id="Phobius"/>
    </source>
</evidence>
<keyword evidence="1" id="KW-0812">Transmembrane</keyword>
<feature type="transmembrane region" description="Helical" evidence="1">
    <location>
        <begin position="165"/>
        <end position="185"/>
    </location>
</feature>
<keyword evidence="1" id="KW-0472">Membrane</keyword>
<dbReference type="AlphaFoldDB" id="A0A9W7B5U1"/>
<feature type="transmembrane region" description="Helical" evidence="1">
    <location>
        <begin position="30"/>
        <end position="53"/>
    </location>
</feature>
<organism evidence="2 3">
    <name type="scientific">Triparma laevis f. inornata</name>
    <dbReference type="NCBI Taxonomy" id="1714386"/>
    <lineage>
        <taxon>Eukaryota</taxon>
        <taxon>Sar</taxon>
        <taxon>Stramenopiles</taxon>
        <taxon>Ochrophyta</taxon>
        <taxon>Bolidophyceae</taxon>
        <taxon>Parmales</taxon>
        <taxon>Triparmaceae</taxon>
        <taxon>Triparma</taxon>
    </lineage>
</organism>
<keyword evidence="1" id="KW-1133">Transmembrane helix</keyword>
<evidence type="ECO:0000313" key="3">
    <source>
        <dbReference type="Proteomes" id="UP001162640"/>
    </source>
</evidence>
<accession>A0A9W7B5U1</accession>
<feature type="transmembrane region" description="Helical" evidence="1">
    <location>
        <begin position="116"/>
        <end position="144"/>
    </location>
</feature>
<protein>
    <submittedName>
        <fullName evidence="2">Uncharacterized protein</fullName>
    </submittedName>
</protein>
<comment type="caution">
    <text evidence="2">The sequence shown here is derived from an EMBL/GenBank/DDBJ whole genome shotgun (WGS) entry which is preliminary data.</text>
</comment>
<evidence type="ECO:0000313" key="2">
    <source>
        <dbReference type="EMBL" id="GMH84674.1"/>
    </source>
</evidence>
<reference evidence="3" key="1">
    <citation type="journal article" date="2023" name="Commun. Biol.">
        <title>Genome analysis of Parmales, the sister group of diatoms, reveals the evolutionary specialization of diatoms from phago-mixotrophs to photoautotrophs.</title>
        <authorList>
            <person name="Ban H."/>
            <person name="Sato S."/>
            <person name="Yoshikawa S."/>
            <person name="Yamada K."/>
            <person name="Nakamura Y."/>
            <person name="Ichinomiya M."/>
            <person name="Sato N."/>
            <person name="Blanc-Mathieu R."/>
            <person name="Endo H."/>
            <person name="Kuwata A."/>
            <person name="Ogata H."/>
        </authorList>
    </citation>
    <scope>NUCLEOTIDE SEQUENCE [LARGE SCALE GENOMIC DNA]</scope>
</reference>
<dbReference type="EMBL" id="BLQM01000347">
    <property type="protein sequence ID" value="GMH84674.1"/>
    <property type="molecule type" value="Genomic_DNA"/>
</dbReference>
<gene>
    <name evidence="2" type="ORF">TL16_g09993</name>
</gene>
<proteinExistence type="predicted"/>
<feature type="transmembrane region" description="Helical" evidence="1">
    <location>
        <begin position="74"/>
        <end position="96"/>
    </location>
</feature>